<evidence type="ECO:0000313" key="1">
    <source>
        <dbReference type="EMBL" id="KAJ0034230.1"/>
    </source>
</evidence>
<proteinExistence type="predicted"/>
<evidence type="ECO:0000313" key="2">
    <source>
        <dbReference type="Proteomes" id="UP001163603"/>
    </source>
</evidence>
<keyword evidence="2" id="KW-1185">Reference proteome</keyword>
<dbReference type="Proteomes" id="UP001163603">
    <property type="component" value="Chromosome 7"/>
</dbReference>
<comment type="caution">
    <text evidence="1">The sequence shown here is derived from an EMBL/GenBank/DDBJ whole genome shotgun (WGS) entry which is preliminary data.</text>
</comment>
<organism evidence="1 2">
    <name type="scientific">Pistacia integerrima</name>
    <dbReference type="NCBI Taxonomy" id="434235"/>
    <lineage>
        <taxon>Eukaryota</taxon>
        <taxon>Viridiplantae</taxon>
        <taxon>Streptophyta</taxon>
        <taxon>Embryophyta</taxon>
        <taxon>Tracheophyta</taxon>
        <taxon>Spermatophyta</taxon>
        <taxon>Magnoliopsida</taxon>
        <taxon>eudicotyledons</taxon>
        <taxon>Gunneridae</taxon>
        <taxon>Pentapetalae</taxon>
        <taxon>rosids</taxon>
        <taxon>malvids</taxon>
        <taxon>Sapindales</taxon>
        <taxon>Anacardiaceae</taxon>
        <taxon>Pistacia</taxon>
    </lineage>
</organism>
<sequence length="53" mass="6246">MLIPRLLRAGAWMVKELSKDSYRCVSRTGCTRQLWRPLVSDLCFNDYMLASFF</sequence>
<dbReference type="EMBL" id="CM047742">
    <property type="protein sequence ID" value="KAJ0034230.1"/>
    <property type="molecule type" value="Genomic_DNA"/>
</dbReference>
<accession>A0ACC0YAV2</accession>
<reference evidence="2" key="1">
    <citation type="journal article" date="2023" name="G3 (Bethesda)">
        <title>Genome assembly and association tests identify interacting loci associated with vigor, precocity, and sex in interspecific pistachio rootstocks.</title>
        <authorList>
            <person name="Palmer W."/>
            <person name="Jacygrad E."/>
            <person name="Sagayaradj S."/>
            <person name="Cavanaugh K."/>
            <person name="Han R."/>
            <person name="Bertier L."/>
            <person name="Beede B."/>
            <person name="Kafkas S."/>
            <person name="Golino D."/>
            <person name="Preece J."/>
            <person name="Michelmore R."/>
        </authorList>
    </citation>
    <scope>NUCLEOTIDE SEQUENCE [LARGE SCALE GENOMIC DNA]</scope>
</reference>
<name>A0ACC0YAV2_9ROSI</name>
<protein>
    <submittedName>
        <fullName evidence="1">Uncharacterized protein</fullName>
    </submittedName>
</protein>
<gene>
    <name evidence="1" type="ORF">Pint_25401</name>
</gene>